<dbReference type="SUPFAM" id="SSF52833">
    <property type="entry name" value="Thioredoxin-like"/>
    <property type="match status" value="1"/>
</dbReference>
<dbReference type="Gene3D" id="1.20.1050.10">
    <property type="match status" value="1"/>
</dbReference>
<dbReference type="Pfam" id="PF02798">
    <property type="entry name" value="GST_N"/>
    <property type="match status" value="1"/>
</dbReference>
<dbReference type="CDD" id="cd03046">
    <property type="entry name" value="GST_N_GTT1_like"/>
    <property type="match status" value="1"/>
</dbReference>
<sequence length="220" mass="25062">MIRLHHAHQTRSMRTLWLLEELGVEYELVVHPFGKNLRSSDYLRLNPSGRVPALEIDEGCMFETAAITGYLCELFPDTALGRAPGDPERRDWLVWVSFAETISQHTAALTQQHIALYEDEMRSPIVMKLEAARLGKCYAALEGRLQGREYLLDGGFSAADISCGQAVYMSRHFARTDPFPAVEAWYGRITDRPAFKASLPPRNERLYPREFYPVPEMQNG</sequence>
<keyword evidence="4" id="KW-0808">Transferase</keyword>
<dbReference type="GO" id="GO:0016740">
    <property type="term" value="F:transferase activity"/>
    <property type="evidence" value="ECO:0007669"/>
    <property type="project" value="UniProtKB-KW"/>
</dbReference>
<evidence type="ECO:0000259" key="3">
    <source>
        <dbReference type="PROSITE" id="PS50405"/>
    </source>
</evidence>
<dbReference type="InterPro" id="IPR010987">
    <property type="entry name" value="Glutathione-S-Trfase_C-like"/>
</dbReference>
<feature type="domain" description="GST N-terminal" evidence="2">
    <location>
        <begin position="1"/>
        <end position="79"/>
    </location>
</feature>
<dbReference type="RefSeq" id="WP_159808231.1">
    <property type="nucleotide sequence ID" value="NZ_BLJE01000003.1"/>
</dbReference>
<evidence type="ECO:0000256" key="1">
    <source>
        <dbReference type="RuleBase" id="RU003494"/>
    </source>
</evidence>
<comment type="caution">
    <text evidence="4">The sequence shown here is derived from an EMBL/GenBank/DDBJ whole genome shotgun (WGS) entry which is preliminary data.</text>
</comment>
<dbReference type="PANTHER" id="PTHR44051">
    <property type="entry name" value="GLUTATHIONE S-TRANSFERASE-RELATED"/>
    <property type="match status" value="1"/>
</dbReference>
<organism evidence="4 5">
    <name type="scientific">Litoreibacter roseus</name>
    <dbReference type="NCBI Taxonomy" id="2601869"/>
    <lineage>
        <taxon>Bacteria</taxon>
        <taxon>Pseudomonadati</taxon>
        <taxon>Pseudomonadota</taxon>
        <taxon>Alphaproteobacteria</taxon>
        <taxon>Rhodobacterales</taxon>
        <taxon>Roseobacteraceae</taxon>
        <taxon>Litoreibacter</taxon>
    </lineage>
</organism>
<dbReference type="SUPFAM" id="SSF47616">
    <property type="entry name" value="GST C-terminal domain-like"/>
    <property type="match status" value="1"/>
</dbReference>
<comment type="similarity">
    <text evidence="1">Belongs to the GST superfamily.</text>
</comment>
<dbReference type="PROSITE" id="PS50404">
    <property type="entry name" value="GST_NTER"/>
    <property type="match status" value="1"/>
</dbReference>
<dbReference type="Proteomes" id="UP000436822">
    <property type="component" value="Unassembled WGS sequence"/>
</dbReference>
<dbReference type="PANTHER" id="PTHR44051:SF21">
    <property type="entry name" value="GLUTATHIONE S-TRANSFERASE FAMILY PROTEIN"/>
    <property type="match status" value="1"/>
</dbReference>
<dbReference type="OrthoDB" id="5740960at2"/>
<evidence type="ECO:0000259" key="2">
    <source>
        <dbReference type="PROSITE" id="PS50404"/>
    </source>
</evidence>
<dbReference type="InterPro" id="IPR004046">
    <property type="entry name" value="GST_C"/>
</dbReference>
<evidence type="ECO:0000313" key="4">
    <source>
        <dbReference type="EMBL" id="GFE65784.1"/>
    </source>
</evidence>
<dbReference type="SFLD" id="SFLDS00019">
    <property type="entry name" value="Glutathione_Transferase_(cytos"/>
    <property type="match status" value="1"/>
</dbReference>
<accession>A0A6N6JI47</accession>
<evidence type="ECO:0000313" key="5">
    <source>
        <dbReference type="Proteomes" id="UP000436822"/>
    </source>
</evidence>
<feature type="domain" description="GST C-terminal" evidence="3">
    <location>
        <begin position="85"/>
        <end position="211"/>
    </location>
</feature>
<dbReference type="Gene3D" id="3.40.30.10">
    <property type="entry name" value="Glutaredoxin"/>
    <property type="match status" value="1"/>
</dbReference>
<gene>
    <name evidence="4" type="ORF">KIN_28580</name>
</gene>
<dbReference type="InterPro" id="IPR036282">
    <property type="entry name" value="Glutathione-S-Trfase_C_sf"/>
</dbReference>
<dbReference type="SFLD" id="SFLDG01150">
    <property type="entry name" value="Main.1:_Beta-like"/>
    <property type="match status" value="1"/>
</dbReference>
<dbReference type="PROSITE" id="PS50405">
    <property type="entry name" value="GST_CTER"/>
    <property type="match status" value="1"/>
</dbReference>
<proteinExistence type="inferred from homology"/>
<dbReference type="EMBL" id="BLJE01000003">
    <property type="protein sequence ID" value="GFE65784.1"/>
    <property type="molecule type" value="Genomic_DNA"/>
</dbReference>
<dbReference type="InterPro" id="IPR036249">
    <property type="entry name" value="Thioredoxin-like_sf"/>
</dbReference>
<dbReference type="SFLD" id="SFLDG00358">
    <property type="entry name" value="Main_(cytGST)"/>
    <property type="match status" value="1"/>
</dbReference>
<dbReference type="AlphaFoldDB" id="A0A6N6JI47"/>
<dbReference type="InterPro" id="IPR040079">
    <property type="entry name" value="Glutathione_S-Trfase"/>
</dbReference>
<name>A0A6N6JI47_9RHOB</name>
<dbReference type="InterPro" id="IPR004045">
    <property type="entry name" value="Glutathione_S-Trfase_N"/>
</dbReference>
<dbReference type="Pfam" id="PF00043">
    <property type="entry name" value="GST_C"/>
    <property type="match status" value="1"/>
</dbReference>
<protein>
    <submittedName>
        <fullName evidence="4">Glutathione S-transferase</fullName>
    </submittedName>
</protein>
<reference evidence="4 5" key="1">
    <citation type="submission" date="2019-12" db="EMBL/GenBank/DDBJ databases">
        <title>Litoreibacter badius sp. nov., a novel bacteriochlorophyll a-containing bacterium in the genus Litoreibacter.</title>
        <authorList>
            <person name="Kanamuro M."/>
            <person name="Takabe Y."/>
            <person name="Mori K."/>
            <person name="Takaichi S."/>
            <person name="Hanada S."/>
        </authorList>
    </citation>
    <scope>NUCLEOTIDE SEQUENCE [LARGE SCALE GENOMIC DNA]</scope>
    <source>
        <strain evidence="4 5">K6</strain>
    </source>
</reference>
<keyword evidence="5" id="KW-1185">Reference proteome</keyword>